<protein>
    <submittedName>
        <fullName evidence="1">Uncharacterized protein</fullName>
    </submittedName>
</protein>
<reference evidence="1" key="1">
    <citation type="submission" date="2014-05" db="EMBL/GenBank/DDBJ databases">
        <authorList>
            <person name="Chronopoulou M."/>
        </authorList>
    </citation>
    <scope>NUCLEOTIDE SEQUENCE</scope>
    <source>
        <tissue evidence="1">Whole organism</tissue>
    </source>
</reference>
<proteinExistence type="predicted"/>
<sequence length="38" mass="4366">MTSFILFVHLLMSKNDIFRQIQASPSNLDNDPAIMNDQ</sequence>
<dbReference type="EMBL" id="HACA01020524">
    <property type="protein sequence ID" value="CDW37885.1"/>
    <property type="molecule type" value="Transcribed_RNA"/>
</dbReference>
<evidence type="ECO:0000313" key="1">
    <source>
        <dbReference type="EMBL" id="CDW37885.1"/>
    </source>
</evidence>
<dbReference type="AlphaFoldDB" id="A0A0K2UIM8"/>
<accession>A0A0K2UIM8</accession>
<organism evidence="1">
    <name type="scientific">Lepeophtheirus salmonis</name>
    <name type="common">Salmon louse</name>
    <name type="synonym">Caligus salmonis</name>
    <dbReference type="NCBI Taxonomy" id="72036"/>
    <lineage>
        <taxon>Eukaryota</taxon>
        <taxon>Metazoa</taxon>
        <taxon>Ecdysozoa</taxon>
        <taxon>Arthropoda</taxon>
        <taxon>Crustacea</taxon>
        <taxon>Multicrustacea</taxon>
        <taxon>Hexanauplia</taxon>
        <taxon>Copepoda</taxon>
        <taxon>Siphonostomatoida</taxon>
        <taxon>Caligidae</taxon>
        <taxon>Lepeophtheirus</taxon>
    </lineage>
</organism>
<name>A0A0K2UIM8_LEPSM</name>